<dbReference type="PATRIC" id="fig|1075402.3.peg.3043"/>
<dbReference type="SUPFAM" id="SSF158694">
    <property type="entry name" value="UraD-Like"/>
    <property type="match status" value="1"/>
</dbReference>
<dbReference type="NCBIfam" id="NF010372">
    <property type="entry name" value="PRK13798.1"/>
    <property type="match status" value="1"/>
</dbReference>
<keyword evidence="1" id="KW-0659">Purine metabolism</keyword>
<feature type="domain" description="Oxo-4-hydroxy-4-carboxy-5-ureidoimidazoline decarboxylase" evidence="2">
    <location>
        <begin position="5"/>
        <end position="145"/>
    </location>
</feature>
<organism evidence="3 4">
    <name type="scientific">Streptomyces oceani</name>
    <dbReference type="NCBI Taxonomy" id="1075402"/>
    <lineage>
        <taxon>Bacteria</taxon>
        <taxon>Bacillati</taxon>
        <taxon>Actinomycetota</taxon>
        <taxon>Actinomycetes</taxon>
        <taxon>Kitasatosporales</taxon>
        <taxon>Streptomycetaceae</taxon>
        <taxon>Streptomyces</taxon>
    </lineage>
</organism>
<dbReference type="EMBL" id="LJGU01000118">
    <property type="protein sequence ID" value="OEV03604.1"/>
    <property type="molecule type" value="Genomic_DNA"/>
</dbReference>
<accession>A0A1E7KIC8</accession>
<sequence>MRQLNSASPVEAENTLRTCCGSTRWAHRVAEHRPYPDTAALLAAAEEAGYDMTRADLQEALAQESPQHPATEGPGALAAHTALRAAHAAYEARFGHTFVICLDDVRPAERLDRALVALHRRLGHDPEQEHAVVAEELRLLTLSRLTRLLGPQVPDPARVRHH</sequence>
<dbReference type="InterPro" id="IPR036778">
    <property type="entry name" value="OHCU_decarboxylase_sf"/>
</dbReference>
<evidence type="ECO:0000259" key="2">
    <source>
        <dbReference type="Pfam" id="PF09349"/>
    </source>
</evidence>
<dbReference type="GO" id="GO:0006144">
    <property type="term" value="P:purine nucleobase metabolic process"/>
    <property type="evidence" value="ECO:0007669"/>
    <property type="project" value="UniProtKB-KW"/>
</dbReference>
<dbReference type="Pfam" id="PF09349">
    <property type="entry name" value="OHCU_decarbox"/>
    <property type="match status" value="1"/>
</dbReference>
<dbReference type="STRING" id="1075402.AN216_11070"/>
<evidence type="ECO:0000313" key="3">
    <source>
        <dbReference type="EMBL" id="OEV03604.1"/>
    </source>
</evidence>
<protein>
    <recommendedName>
        <fullName evidence="2">Oxo-4-hydroxy-4-carboxy-5-ureidoimidazoline decarboxylase domain-containing protein</fullName>
    </recommendedName>
</protein>
<evidence type="ECO:0000313" key="4">
    <source>
        <dbReference type="Proteomes" id="UP000176101"/>
    </source>
</evidence>
<dbReference type="InterPro" id="IPR018020">
    <property type="entry name" value="OHCU_decarboxylase"/>
</dbReference>
<comment type="caution">
    <text evidence="3">The sequence shown here is derived from an EMBL/GenBank/DDBJ whole genome shotgun (WGS) entry which is preliminary data.</text>
</comment>
<reference evidence="3 4" key="1">
    <citation type="journal article" date="2016" name="Front. Microbiol.">
        <title>Comparative Genomics Analysis of Streptomyces Species Reveals Their Adaptation to the Marine Environment and Their Diversity at the Genomic Level.</title>
        <authorList>
            <person name="Tian X."/>
            <person name="Zhang Z."/>
            <person name="Yang T."/>
            <person name="Chen M."/>
            <person name="Li J."/>
            <person name="Chen F."/>
            <person name="Yang J."/>
            <person name="Li W."/>
            <person name="Zhang B."/>
            <person name="Zhang Z."/>
            <person name="Wu J."/>
            <person name="Zhang C."/>
            <person name="Long L."/>
            <person name="Xiao J."/>
        </authorList>
    </citation>
    <scope>NUCLEOTIDE SEQUENCE [LARGE SCALE GENOMIC DNA]</scope>
    <source>
        <strain evidence="3 4">SCSIO 02100</strain>
    </source>
</reference>
<keyword evidence="4" id="KW-1185">Reference proteome</keyword>
<dbReference type="Gene3D" id="1.10.3330.10">
    <property type="entry name" value="Oxo-4-hydroxy-4-carboxy-5-ureidoimidazoline decarboxylase"/>
    <property type="match status" value="1"/>
</dbReference>
<evidence type="ECO:0000256" key="1">
    <source>
        <dbReference type="ARBA" id="ARBA00022631"/>
    </source>
</evidence>
<dbReference type="Proteomes" id="UP000176101">
    <property type="component" value="Unassembled WGS sequence"/>
</dbReference>
<name>A0A1E7KIC8_9ACTN</name>
<dbReference type="AlphaFoldDB" id="A0A1E7KIC8"/>
<proteinExistence type="predicted"/>
<gene>
    <name evidence="3" type="ORF">AN216_11070</name>
</gene>